<dbReference type="GO" id="GO:0006355">
    <property type="term" value="P:regulation of DNA-templated transcription"/>
    <property type="evidence" value="ECO:0007669"/>
    <property type="project" value="InterPro"/>
</dbReference>
<dbReference type="InterPro" id="IPR025528">
    <property type="entry name" value="BrnA_antitoxin"/>
</dbReference>
<dbReference type="InterPro" id="IPR013321">
    <property type="entry name" value="Arc_rbn_hlx_hlx"/>
</dbReference>
<evidence type="ECO:0000313" key="2">
    <source>
        <dbReference type="Proteomes" id="UP000254620"/>
    </source>
</evidence>
<dbReference type="Pfam" id="PF14384">
    <property type="entry name" value="BrnA_antitoxin"/>
    <property type="match status" value="1"/>
</dbReference>
<gene>
    <name evidence="1" type="ORF">NCTC10926_01408</name>
</gene>
<reference evidence="1 2" key="1">
    <citation type="submission" date="2018-06" db="EMBL/GenBank/DDBJ databases">
        <authorList>
            <consortium name="Pathogen Informatics"/>
            <person name="Doyle S."/>
        </authorList>
    </citation>
    <scope>NUCLEOTIDE SEQUENCE [LARGE SCALE GENOMIC DNA]</scope>
    <source>
        <strain evidence="1 2">NCTC10926</strain>
    </source>
</reference>
<dbReference type="AlphaFoldDB" id="A0A0F5F0P0"/>
<dbReference type="EMBL" id="UFSW01000001">
    <property type="protein sequence ID" value="SUU98003.1"/>
    <property type="molecule type" value="Genomic_DNA"/>
</dbReference>
<evidence type="ECO:0000313" key="1">
    <source>
        <dbReference type="EMBL" id="SUU98003.1"/>
    </source>
</evidence>
<organism evidence="1 2">
    <name type="scientific">Avibacterium paragallinarum</name>
    <name type="common">Haemophilus gallinarum</name>
    <dbReference type="NCBI Taxonomy" id="728"/>
    <lineage>
        <taxon>Bacteria</taxon>
        <taxon>Pseudomonadati</taxon>
        <taxon>Pseudomonadota</taxon>
        <taxon>Gammaproteobacteria</taxon>
        <taxon>Pasteurellales</taxon>
        <taxon>Pasteurellaceae</taxon>
        <taxon>Avibacterium</taxon>
    </lineage>
</organism>
<proteinExistence type="predicted"/>
<protein>
    <submittedName>
        <fullName evidence="1">Uncharacterized protein conserved in bacteria</fullName>
    </submittedName>
</protein>
<dbReference type="Gene3D" id="1.10.1220.10">
    <property type="entry name" value="Met repressor-like"/>
    <property type="match status" value="1"/>
</dbReference>
<dbReference type="eggNOG" id="COG3077">
    <property type="taxonomic scope" value="Bacteria"/>
</dbReference>
<dbReference type="Proteomes" id="UP000254620">
    <property type="component" value="Unassembled WGS sequence"/>
</dbReference>
<accession>A0A0F5F0P0</accession>
<sequence>MKNEYDFSQGIKNPYARNLKEKKVITIRIEDDTIAYFKSLSDDMGLPYQTLINLYLKDCVEQKRKPKIAW</sequence>
<dbReference type="OrthoDB" id="5297245at2"/>
<name>A0A0F5F0P0_AVIPA</name>
<dbReference type="RefSeq" id="WP_046097669.1">
    <property type="nucleotide sequence ID" value="NZ_LAEN01000005.1"/>
</dbReference>